<dbReference type="InterPro" id="IPR005630">
    <property type="entry name" value="Terpene_synthase_metal-bd"/>
</dbReference>
<comment type="pathway">
    <text evidence="2">Secondary metabolite biosynthesis; terpenoid biosynthesis.</text>
</comment>
<comment type="cofactor">
    <cofactor evidence="1">
        <name>Mg(2+)</name>
        <dbReference type="ChEBI" id="CHEBI:18420"/>
    </cofactor>
</comment>
<dbReference type="InterPro" id="IPR036965">
    <property type="entry name" value="Terpene_synth_N_sf"/>
</dbReference>
<feature type="coiled-coil region" evidence="7">
    <location>
        <begin position="29"/>
        <end position="56"/>
    </location>
</feature>
<dbReference type="InterPro" id="IPR008930">
    <property type="entry name" value="Terpenoid_cyclase/PrenylTrfase"/>
</dbReference>
<dbReference type="Proteomes" id="UP000298416">
    <property type="component" value="Unassembled WGS sequence"/>
</dbReference>
<dbReference type="InterPro" id="IPR008949">
    <property type="entry name" value="Isoprenoid_synthase_dom_sf"/>
</dbReference>
<keyword evidence="5" id="KW-0460">Magnesium</keyword>
<keyword evidence="11" id="KW-1185">Reference proteome</keyword>
<dbReference type="PANTHER" id="PTHR31225">
    <property type="entry name" value="OS04G0344100 PROTEIN-RELATED"/>
    <property type="match status" value="1"/>
</dbReference>
<name>A0A8X8YRL8_SALSN</name>
<keyword evidence="7" id="KW-0175">Coiled coil</keyword>
<dbReference type="SFLD" id="SFLDG01019">
    <property type="entry name" value="Terpene_Cyclase_Like_1_C_Termi"/>
    <property type="match status" value="1"/>
</dbReference>
<dbReference type="InterPro" id="IPR034741">
    <property type="entry name" value="Terpene_cyclase-like_1_C"/>
</dbReference>
<evidence type="ECO:0000256" key="6">
    <source>
        <dbReference type="ARBA" id="ARBA00023239"/>
    </source>
</evidence>
<evidence type="ECO:0000313" key="11">
    <source>
        <dbReference type="Proteomes" id="UP000298416"/>
    </source>
</evidence>
<dbReference type="CDD" id="cd00684">
    <property type="entry name" value="Terpene_cyclase_plant_C1"/>
    <property type="match status" value="1"/>
</dbReference>
<keyword evidence="6" id="KW-0456">Lyase</keyword>
<proteinExistence type="inferred from homology"/>
<sequence>MATVSCLSDVRPPMTIHKPSIWADTFTNASFDEKEQQRYSEEIEVLKEKARDMLKAATTPPNQMILIDTLEHVFNKFVNKDGMFEEGDVEGMLSLYEAAHVRFNNEKILQEAADFTRIYLSSREAELESYIKDRVKRALKHPLHRDIPIVYARNFISIYEKDPSRNELLIKLAKFNFNFLQNLYRKELSQVTRWWNKYDLISKLPYTRDRVVEAYIWGVGYHYEPQYSYVRMGIAKIILFIGVLDDTYDNYATINEAQLLTQTIDRWTKDEVDRLPEYMRIVYRFIIGIYEEFECDAAKFGKSFAIPYFKETVQHLGRAFNQELKWIMGRKLPSFQDYLENSEITSDVYIMFAAIIPGFESLTQETIDWIRTMPKLAKPTSTIGRYYDDLGSHERESKGGQVLTVMDCYMQHYGVTKQEAESNFVELIQQTWNDLSMDWVETTFVPKEIAIQFLNYARMCEAIYNKNNVDGYSNPHVVKEDVVALFIDPILI</sequence>
<organism evidence="10">
    <name type="scientific">Salvia splendens</name>
    <name type="common">Scarlet sage</name>
    <dbReference type="NCBI Taxonomy" id="180675"/>
    <lineage>
        <taxon>Eukaryota</taxon>
        <taxon>Viridiplantae</taxon>
        <taxon>Streptophyta</taxon>
        <taxon>Embryophyta</taxon>
        <taxon>Tracheophyta</taxon>
        <taxon>Spermatophyta</taxon>
        <taxon>Magnoliopsida</taxon>
        <taxon>eudicotyledons</taxon>
        <taxon>Gunneridae</taxon>
        <taxon>Pentapetalae</taxon>
        <taxon>asterids</taxon>
        <taxon>lamiids</taxon>
        <taxon>Lamiales</taxon>
        <taxon>Lamiaceae</taxon>
        <taxon>Nepetoideae</taxon>
        <taxon>Mentheae</taxon>
        <taxon>Salviinae</taxon>
        <taxon>Salvia</taxon>
        <taxon>Salvia subgen. Calosphace</taxon>
        <taxon>core Calosphace</taxon>
    </lineage>
</organism>
<dbReference type="GO" id="GO:0000287">
    <property type="term" value="F:magnesium ion binding"/>
    <property type="evidence" value="ECO:0007669"/>
    <property type="project" value="InterPro"/>
</dbReference>
<evidence type="ECO:0000313" key="10">
    <source>
        <dbReference type="EMBL" id="KAG6436480.1"/>
    </source>
</evidence>
<dbReference type="SFLD" id="SFLDS00005">
    <property type="entry name" value="Isoprenoid_Synthase_Type_I"/>
    <property type="match status" value="1"/>
</dbReference>
<evidence type="ECO:0000259" key="8">
    <source>
        <dbReference type="Pfam" id="PF01397"/>
    </source>
</evidence>
<dbReference type="SUPFAM" id="SSF48239">
    <property type="entry name" value="Terpenoid cyclases/Protein prenyltransferases"/>
    <property type="match status" value="1"/>
</dbReference>
<evidence type="ECO:0000256" key="1">
    <source>
        <dbReference type="ARBA" id="ARBA00001946"/>
    </source>
</evidence>
<evidence type="ECO:0000256" key="5">
    <source>
        <dbReference type="ARBA" id="ARBA00022842"/>
    </source>
</evidence>
<dbReference type="SUPFAM" id="SSF48576">
    <property type="entry name" value="Terpenoid synthases"/>
    <property type="match status" value="1"/>
</dbReference>
<gene>
    <name evidence="10" type="ORF">SASPL_101380</name>
</gene>
<dbReference type="Pfam" id="PF01397">
    <property type="entry name" value="Terpene_synth"/>
    <property type="match status" value="1"/>
</dbReference>
<dbReference type="Gene3D" id="1.10.600.10">
    <property type="entry name" value="Farnesyl Diphosphate Synthase"/>
    <property type="match status" value="1"/>
</dbReference>
<dbReference type="InterPro" id="IPR001906">
    <property type="entry name" value="Terpene_synth_N"/>
</dbReference>
<reference evidence="10" key="2">
    <citation type="submission" date="2020-08" db="EMBL/GenBank/DDBJ databases">
        <title>Plant Genome Project.</title>
        <authorList>
            <person name="Zhang R.-G."/>
        </authorList>
    </citation>
    <scope>NUCLEOTIDE SEQUENCE</scope>
    <source>
        <strain evidence="10">Huo1</strain>
        <tissue evidence="10">Leaf</tissue>
    </source>
</reference>
<evidence type="ECO:0000256" key="2">
    <source>
        <dbReference type="ARBA" id="ARBA00004721"/>
    </source>
</evidence>
<comment type="similarity">
    <text evidence="3">Belongs to the terpene synthase family.</text>
</comment>
<dbReference type="InterPro" id="IPR050148">
    <property type="entry name" value="Terpene_synthase-like"/>
</dbReference>
<accession>A0A8X8YRL8</accession>
<dbReference type="GO" id="GO:0016102">
    <property type="term" value="P:diterpenoid biosynthetic process"/>
    <property type="evidence" value="ECO:0007669"/>
    <property type="project" value="InterPro"/>
</dbReference>
<keyword evidence="4" id="KW-0479">Metal-binding</keyword>
<dbReference type="GO" id="GO:0010333">
    <property type="term" value="F:terpene synthase activity"/>
    <property type="evidence" value="ECO:0007669"/>
    <property type="project" value="InterPro"/>
</dbReference>
<dbReference type="EMBL" id="PNBA02000001">
    <property type="protein sequence ID" value="KAG6436480.1"/>
    <property type="molecule type" value="Genomic_DNA"/>
</dbReference>
<comment type="caution">
    <text evidence="10">The sequence shown here is derived from an EMBL/GenBank/DDBJ whole genome shotgun (WGS) entry which is preliminary data.</text>
</comment>
<protein>
    <recommendedName>
        <fullName evidence="12">Viridiflorene synthase</fullName>
    </recommendedName>
</protein>
<evidence type="ECO:0000256" key="7">
    <source>
        <dbReference type="SAM" id="Coils"/>
    </source>
</evidence>
<dbReference type="InterPro" id="IPR044814">
    <property type="entry name" value="Terpene_cyclase_plant_C1"/>
</dbReference>
<reference evidence="10" key="1">
    <citation type="submission" date="2018-01" db="EMBL/GenBank/DDBJ databases">
        <authorList>
            <person name="Mao J.F."/>
        </authorList>
    </citation>
    <scope>NUCLEOTIDE SEQUENCE</scope>
    <source>
        <strain evidence="10">Huo1</strain>
        <tissue evidence="10">Leaf</tissue>
    </source>
</reference>
<evidence type="ECO:0000256" key="3">
    <source>
        <dbReference type="ARBA" id="ARBA00006333"/>
    </source>
</evidence>
<dbReference type="FunFam" id="1.10.600.10:FF:000007">
    <property type="entry name" value="Isoprene synthase, chloroplastic"/>
    <property type="match status" value="1"/>
</dbReference>
<dbReference type="PANTHER" id="PTHR31225:SF253">
    <property type="entry name" value="SESQUITERPENE SYNTHASE 31"/>
    <property type="match status" value="1"/>
</dbReference>
<evidence type="ECO:0000256" key="4">
    <source>
        <dbReference type="ARBA" id="ARBA00022723"/>
    </source>
</evidence>
<feature type="domain" description="Terpene synthase N-terminal" evidence="8">
    <location>
        <begin position="72"/>
        <end position="139"/>
    </location>
</feature>
<dbReference type="AlphaFoldDB" id="A0A8X8YRL8"/>
<feature type="domain" description="Terpene synthase metal-binding" evidence="9">
    <location>
        <begin position="197"/>
        <end position="434"/>
    </location>
</feature>
<dbReference type="Gene3D" id="1.50.10.130">
    <property type="entry name" value="Terpene synthase, N-terminal domain"/>
    <property type="match status" value="1"/>
</dbReference>
<evidence type="ECO:0000259" key="9">
    <source>
        <dbReference type="Pfam" id="PF03936"/>
    </source>
</evidence>
<dbReference type="Pfam" id="PF03936">
    <property type="entry name" value="Terpene_synth_C"/>
    <property type="match status" value="1"/>
</dbReference>
<evidence type="ECO:0008006" key="12">
    <source>
        <dbReference type="Google" id="ProtNLM"/>
    </source>
</evidence>